<evidence type="ECO:0000256" key="8">
    <source>
        <dbReference type="SAM" id="Phobius"/>
    </source>
</evidence>
<organism evidence="10 11">
    <name type="scientific">Paenibacillus lacisoli</name>
    <dbReference type="NCBI Taxonomy" id="3064525"/>
    <lineage>
        <taxon>Bacteria</taxon>
        <taxon>Bacillati</taxon>
        <taxon>Bacillota</taxon>
        <taxon>Bacilli</taxon>
        <taxon>Bacillales</taxon>
        <taxon>Paenibacillaceae</taxon>
        <taxon>Paenibacillus</taxon>
    </lineage>
</organism>
<evidence type="ECO:0000256" key="5">
    <source>
        <dbReference type="ARBA" id="ARBA00022777"/>
    </source>
</evidence>
<evidence type="ECO:0000313" key="10">
    <source>
        <dbReference type="EMBL" id="MDO7908772.1"/>
    </source>
</evidence>
<dbReference type="EMBL" id="JAUQTB010000022">
    <property type="protein sequence ID" value="MDO7908772.1"/>
    <property type="molecule type" value="Genomic_DNA"/>
</dbReference>
<name>A0ABT9CLH0_9BACL</name>
<accession>A0ABT9CLH0</accession>
<dbReference type="GO" id="GO:0016301">
    <property type="term" value="F:kinase activity"/>
    <property type="evidence" value="ECO:0007669"/>
    <property type="project" value="UniProtKB-KW"/>
</dbReference>
<evidence type="ECO:0000256" key="7">
    <source>
        <dbReference type="SAM" id="Coils"/>
    </source>
</evidence>
<evidence type="ECO:0000256" key="3">
    <source>
        <dbReference type="ARBA" id="ARBA00022553"/>
    </source>
</evidence>
<dbReference type="InterPro" id="IPR010559">
    <property type="entry name" value="Sig_transdc_His_kin_internal"/>
</dbReference>
<keyword evidence="3" id="KW-0597">Phosphoprotein</keyword>
<evidence type="ECO:0000259" key="9">
    <source>
        <dbReference type="PROSITE" id="PS50885"/>
    </source>
</evidence>
<evidence type="ECO:0000256" key="1">
    <source>
        <dbReference type="ARBA" id="ARBA00004651"/>
    </source>
</evidence>
<evidence type="ECO:0000256" key="6">
    <source>
        <dbReference type="ARBA" id="ARBA00023136"/>
    </source>
</evidence>
<dbReference type="SMART" id="SM00387">
    <property type="entry name" value="HATPase_c"/>
    <property type="match status" value="1"/>
</dbReference>
<reference evidence="10 11" key="1">
    <citation type="submission" date="2023-07" db="EMBL/GenBank/DDBJ databases">
        <title>Paenibacillus sp. JX-17 nov. isolated from soil.</title>
        <authorList>
            <person name="Wan Y."/>
            <person name="Liu B."/>
        </authorList>
    </citation>
    <scope>NUCLEOTIDE SEQUENCE [LARGE SCALE GENOMIC DNA]</scope>
    <source>
        <strain evidence="10 11">JX-17</strain>
    </source>
</reference>
<sequence>MKMIRKYLSFMNDMPIRYKFLFIYLLCVLIPILSINALFYAQINRNAEAREQENLQISVDRAGYDFIQMVNECVAIGNNVAADRTLYELLDNEYSDFDSYYDNYDSYLRDRLRQYSNLHSYILWLGVYTTNPTIQSGNSYFQLRDSDKSSEWYRKMLNTNKKMILTSYLDTNPKNPQQQMVYVSIIRKLDNYPGLTQYSKFLRIDLRLDSLQDLFEREQDYLAFKFLDEQNRVVLETGRPYYAYGNGLLHNNQDPLTDKSDRGAAGKIVRPLGTPEYAQGWHLEGTPQRKAKSTEMNGILRLILIVALITTIIPTIFMVVIFRSYNLRMRLLYKHMKQVKDEQFEPIRMYEGKDEIGGLIRSFNRMSEKIKNLINDVYKLEIQKKDLELEQVRAELSFLQSQVDPHFLFNTLNAILVICKKHKYEQVIDIIRNLAQILRRLLSQREDLVTIREEITFTEMYLQIEKFRFQDRFAYELNIDPEVAEFKIPKMSIQALVENSCKHGLQWRKGARMISVDVFVKEGLLTVIVQDNGIGIPQDKMTEIEHHLQSEKPGKHVGLRNVYKRLKLYYAGQADLQIQSEEHVLTSITITIPTIMIQEEWRGNCV</sequence>
<evidence type="ECO:0000256" key="4">
    <source>
        <dbReference type="ARBA" id="ARBA00022679"/>
    </source>
</evidence>
<protein>
    <submittedName>
        <fullName evidence="10">Histidine kinase</fullName>
    </submittedName>
</protein>
<keyword evidence="4" id="KW-0808">Transferase</keyword>
<dbReference type="PANTHER" id="PTHR34220">
    <property type="entry name" value="SENSOR HISTIDINE KINASE YPDA"/>
    <property type="match status" value="1"/>
</dbReference>
<dbReference type="Pfam" id="PF02518">
    <property type="entry name" value="HATPase_c"/>
    <property type="match status" value="1"/>
</dbReference>
<dbReference type="CDD" id="cd06225">
    <property type="entry name" value="HAMP"/>
    <property type="match status" value="1"/>
</dbReference>
<keyword evidence="2" id="KW-1003">Cell membrane</keyword>
<evidence type="ECO:0000313" key="11">
    <source>
        <dbReference type="Proteomes" id="UP001240171"/>
    </source>
</evidence>
<keyword evidence="8" id="KW-0812">Transmembrane</keyword>
<feature type="transmembrane region" description="Helical" evidence="8">
    <location>
        <begin position="21"/>
        <end position="41"/>
    </location>
</feature>
<keyword evidence="6 8" id="KW-0472">Membrane</keyword>
<feature type="domain" description="HAMP" evidence="9">
    <location>
        <begin position="323"/>
        <end position="375"/>
    </location>
</feature>
<dbReference type="InterPro" id="IPR003660">
    <property type="entry name" value="HAMP_dom"/>
</dbReference>
<keyword evidence="7" id="KW-0175">Coiled coil</keyword>
<dbReference type="PROSITE" id="PS50885">
    <property type="entry name" value="HAMP"/>
    <property type="match status" value="1"/>
</dbReference>
<dbReference type="Gene3D" id="3.30.565.10">
    <property type="entry name" value="Histidine kinase-like ATPase, C-terminal domain"/>
    <property type="match status" value="1"/>
</dbReference>
<keyword evidence="11" id="KW-1185">Reference proteome</keyword>
<dbReference type="Pfam" id="PF06580">
    <property type="entry name" value="His_kinase"/>
    <property type="match status" value="1"/>
</dbReference>
<dbReference type="PANTHER" id="PTHR34220:SF7">
    <property type="entry name" value="SENSOR HISTIDINE KINASE YPDA"/>
    <property type="match status" value="1"/>
</dbReference>
<dbReference type="SUPFAM" id="SSF55874">
    <property type="entry name" value="ATPase domain of HSP90 chaperone/DNA topoisomerase II/histidine kinase"/>
    <property type="match status" value="1"/>
</dbReference>
<evidence type="ECO:0000256" key="2">
    <source>
        <dbReference type="ARBA" id="ARBA00022475"/>
    </source>
</evidence>
<keyword evidence="8" id="KW-1133">Transmembrane helix</keyword>
<dbReference type="Gene3D" id="6.10.340.10">
    <property type="match status" value="1"/>
</dbReference>
<feature type="transmembrane region" description="Helical" evidence="8">
    <location>
        <begin position="299"/>
        <end position="322"/>
    </location>
</feature>
<dbReference type="SUPFAM" id="SSF158472">
    <property type="entry name" value="HAMP domain-like"/>
    <property type="match status" value="1"/>
</dbReference>
<comment type="caution">
    <text evidence="10">The sequence shown here is derived from an EMBL/GenBank/DDBJ whole genome shotgun (WGS) entry which is preliminary data.</text>
</comment>
<gene>
    <name evidence="10" type="ORF">Q5741_20520</name>
</gene>
<dbReference type="Proteomes" id="UP001240171">
    <property type="component" value="Unassembled WGS sequence"/>
</dbReference>
<keyword evidence="5 10" id="KW-0418">Kinase</keyword>
<proteinExistence type="predicted"/>
<dbReference type="InterPro" id="IPR050640">
    <property type="entry name" value="Bact_2-comp_sensor_kinase"/>
</dbReference>
<dbReference type="RefSeq" id="WP_305025993.1">
    <property type="nucleotide sequence ID" value="NZ_JAUQTB010000022.1"/>
</dbReference>
<feature type="coiled-coil region" evidence="7">
    <location>
        <begin position="370"/>
        <end position="402"/>
    </location>
</feature>
<dbReference type="InterPro" id="IPR036890">
    <property type="entry name" value="HATPase_C_sf"/>
</dbReference>
<dbReference type="InterPro" id="IPR003594">
    <property type="entry name" value="HATPase_dom"/>
</dbReference>
<comment type="subcellular location">
    <subcellularLocation>
        <location evidence="1">Cell membrane</location>
        <topology evidence="1">Multi-pass membrane protein</topology>
    </subcellularLocation>
</comment>